<evidence type="ECO:0000256" key="1">
    <source>
        <dbReference type="SAM" id="SignalP"/>
    </source>
</evidence>
<keyword evidence="1" id="KW-0732">Signal</keyword>
<dbReference type="Proteomes" id="UP000800036">
    <property type="component" value="Unassembled WGS sequence"/>
</dbReference>
<keyword evidence="3" id="KW-1185">Reference proteome</keyword>
<name>A0A6A5URW1_9PLEO</name>
<organism evidence="2 3">
    <name type="scientific">Bimuria novae-zelandiae CBS 107.79</name>
    <dbReference type="NCBI Taxonomy" id="1447943"/>
    <lineage>
        <taxon>Eukaryota</taxon>
        <taxon>Fungi</taxon>
        <taxon>Dikarya</taxon>
        <taxon>Ascomycota</taxon>
        <taxon>Pezizomycotina</taxon>
        <taxon>Dothideomycetes</taxon>
        <taxon>Pleosporomycetidae</taxon>
        <taxon>Pleosporales</taxon>
        <taxon>Massarineae</taxon>
        <taxon>Didymosphaeriaceae</taxon>
        <taxon>Bimuria</taxon>
    </lineage>
</organism>
<feature type="chain" id="PRO_5025661063" evidence="1">
    <location>
        <begin position="17"/>
        <end position="76"/>
    </location>
</feature>
<dbReference type="EMBL" id="ML976736">
    <property type="protein sequence ID" value="KAF1967150.1"/>
    <property type="molecule type" value="Genomic_DNA"/>
</dbReference>
<gene>
    <name evidence="2" type="ORF">BU23DRAFT_559588</name>
</gene>
<proteinExistence type="predicted"/>
<evidence type="ECO:0000313" key="3">
    <source>
        <dbReference type="Proteomes" id="UP000800036"/>
    </source>
</evidence>
<reference evidence="2" key="1">
    <citation type="journal article" date="2020" name="Stud. Mycol.">
        <title>101 Dothideomycetes genomes: a test case for predicting lifestyles and emergence of pathogens.</title>
        <authorList>
            <person name="Haridas S."/>
            <person name="Albert R."/>
            <person name="Binder M."/>
            <person name="Bloem J."/>
            <person name="Labutti K."/>
            <person name="Salamov A."/>
            <person name="Andreopoulos B."/>
            <person name="Baker S."/>
            <person name="Barry K."/>
            <person name="Bills G."/>
            <person name="Bluhm B."/>
            <person name="Cannon C."/>
            <person name="Castanera R."/>
            <person name="Culley D."/>
            <person name="Daum C."/>
            <person name="Ezra D."/>
            <person name="Gonzalez J."/>
            <person name="Henrissat B."/>
            <person name="Kuo A."/>
            <person name="Liang C."/>
            <person name="Lipzen A."/>
            <person name="Lutzoni F."/>
            <person name="Magnuson J."/>
            <person name="Mondo S."/>
            <person name="Nolan M."/>
            <person name="Ohm R."/>
            <person name="Pangilinan J."/>
            <person name="Park H.-J."/>
            <person name="Ramirez L."/>
            <person name="Alfaro M."/>
            <person name="Sun H."/>
            <person name="Tritt A."/>
            <person name="Yoshinaga Y."/>
            <person name="Zwiers L.-H."/>
            <person name="Turgeon B."/>
            <person name="Goodwin S."/>
            <person name="Spatafora J."/>
            <person name="Crous P."/>
            <person name="Grigoriev I."/>
        </authorList>
    </citation>
    <scope>NUCLEOTIDE SEQUENCE</scope>
    <source>
        <strain evidence="2">CBS 107.79</strain>
    </source>
</reference>
<dbReference type="OrthoDB" id="3804545at2759"/>
<dbReference type="AlphaFoldDB" id="A0A6A5URW1"/>
<evidence type="ECO:0000313" key="2">
    <source>
        <dbReference type="EMBL" id="KAF1967150.1"/>
    </source>
</evidence>
<protein>
    <submittedName>
        <fullName evidence="2">Uncharacterized protein</fullName>
    </submittedName>
</protein>
<sequence length="76" mass="7564">MRFGIAFSALIAAATAAPAAAPAVALDPAPPVGSSCTCGAAPNFVYSRCFSKPDGSTVIYLCQTSCTWQSTGVGCS</sequence>
<feature type="signal peptide" evidence="1">
    <location>
        <begin position="1"/>
        <end position="16"/>
    </location>
</feature>
<accession>A0A6A5URW1</accession>